<evidence type="ECO:0000256" key="9">
    <source>
        <dbReference type="PIRNR" id="PIRNR036365"/>
    </source>
</evidence>
<dbReference type="AlphaFoldDB" id="A0A016WXW2"/>
<evidence type="ECO:0000256" key="11">
    <source>
        <dbReference type="RuleBase" id="RU361183"/>
    </source>
</evidence>
<evidence type="ECO:0000256" key="8">
    <source>
        <dbReference type="ARBA" id="ARBA00023180"/>
    </source>
</evidence>
<name>A0A016WXW2_9BILA</name>
<dbReference type="CDD" id="cd04280">
    <property type="entry name" value="ZnMc_astacin_like"/>
    <property type="match status" value="1"/>
</dbReference>
<comment type="subcellular location">
    <subcellularLocation>
        <location evidence="1 9">Secreted</location>
    </subcellularLocation>
</comment>
<gene>
    <name evidence="13" type="primary">Acey_s0478.g2199</name>
    <name evidence="13" type="ORF">Y032_0478g2199</name>
</gene>
<dbReference type="InterPro" id="IPR006026">
    <property type="entry name" value="Peptidase_Metallo"/>
</dbReference>
<dbReference type="STRING" id="53326.A0A016WXW2"/>
<feature type="binding site" evidence="10">
    <location>
        <position position="217"/>
    </location>
    <ligand>
        <name>Zn(2+)</name>
        <dbReference type="ChEBI" id="CHEBI:29105"/>
        <note>catalytic</note>
    </ligand>
</feature>
<dbReference type="PIRSF" id="PIRSF036365">
    <property type="entry name" value="Astacin_nematoda"/>
    <property type="match status" value="1"/>
</dbReference>
<keyword evidence="2 9" id="KW-0964">Secreted</keyword>
<evidence type="ECO:0000256" key="4">
    <source>
        <dbReference type="ARBA" id="ARBA00022729"/>
    </source>
</evidence>
<keyword evidence="8" id="KW-0325">Glycoprotein</keyword>
<dbReference type="PROSITE" id="PS01186">
    <property type="entry name" value="EGF_2"/>
    <property type="match status" value="1"/>
</dbReference>
<dbReference type="MEROPS" id="M12.A40"/>
<dbReference type="SUPFAM" id="SSF55486">
    <property type="entry name" value="Metalloproteases ('zincins'), catalytic domain"/>
    <property type="match status" value="1"/>
</dbReference>
<evidence type="ECO:0000313" key="13">
    <source>
        <dbReference type="EMBL" id="EYC43878.1"/>
    </source>
</evidence>
<evidence type="ECO:0000256" key="10">
    <source>
        <dbReference type="PROSITE-ProRule" id="PRU01211"/>
    </source>
</evidence>
<keyword evidence="3 10" id="KW-0479">Metal-binding</keyword>
<keyword evidence="4 9" id="KW-0732">Signal</keyword>
<dbReference type="InterPro" id="IPR000742">
    <property type="entry name" value="EGF"/>
</dbReference>
<keyword evidence="10 11" id="KW-0645">Protease</keyword>
<feature type="active site" evidence="10">
    <location>
        <position position="218"/>
    </location>
</feature>
<comment type="cofactor">
    <cofactor evidence="10 11">
        <name>Zn(2+)</name>
        <dbReference type="ChEBI" id="CHEBI:29105"/>
    </cofactor>
    <text evidence="10 11">Binds 1 zinc ion per subunit.</text>
</comment>
<dbReference type="PANTHER" id="PTHR10127:SF831">
    <property type="entry name" value="ZINC METALLOPROTEINASE NAS-37"/>
    <property type="match status" value="1"/>
</dbReference>
<evidence type="ECO:0000256" key="5">
    <source>
        <dbReference type="ARBA" id="ARBA00022833"/>
    </source>
</evidence>
<feature type="chain" id="PRO_5005101027" description="Zinc metalloproteinase" evidence="9 11">
    <location>
        <begin position="23"/>
        <end position="478"/>
    </location>
</feature>
<keyword evidence="10 11" id="KW-0378">Hydrolase</keyword>
<dbReference type="GO" id="GO:0006508">
    <property type="term" value="P:proteolysis"/>
    <property type="evidence" value="ECO:0007669"/>
    <property type="project" value="UniProtKB-KW"/>
</dbReference>
<dbReference type="Pfam" id="PF01400">
    <property type="entry name" value="Astacin"/>
    <property type="match status" value="1"/>
</dbReference>
<protein>
    <recommendedName>
        <fullName evidence="9">Zinc metalloproteinase</fullName>
    </recommendedName>
</protein>
<feature type="signal peptide" evidence="9 11">
    <location>
        <begin position="1"/>
        <end position="22"/>
    </location>
</feature>
<dbReference type="PROSITE" id="PS00022">
    <property type="entry name" value="EGF_1"/>
    <property type="match status" value="1"/>
</dbReference>
<dbReference type="GO" id="GO:0004222">
    <property type="term" value="F:metalloendopeptidase activity"/>
    <property type="evidence" value="ECO:0007669"/>
    <property type="project" value="UniProtKB-UniRule"/>
</dbReference>
<evidence type="ECO:0000259" key="12">
    <source>
        <dbReference type="PROSITE" id="PS51864"/>
    </source>
</evidence>
<dbReference type="EMBL" id="JARK01000078">
    <property type="protein sequence ID" value="EYC43878.1"/>
    <property type="molecule type" value="Genomic_DNA"/>
</dbReference>
<evidence type="ECO:0000256" key="7">
    <source>
        <dbReference type="ARBA" id="ARBA00023157"/>
    </source>
</evidence>
<evidence type="ECO:0000313" key="14">
    <source>
        <dbReference type="Proteomes" id="UP000024635"/>
    </source>
</evidence>
<keyword evidence="7" id="KW-1015">Disulfide bond</keyword>
<dbReference type="GO" id="GO:0018996">
    <property type="term" value="P:molting cycle, collagen and cuticulin-based cuticle"/>
    <property type="evidence" value="ECO:0007669"/>
    <property type="project" value="InterPro"/>
</dbReference>
<dbReference type="PROSITE" id="PS51864">
    <property type="entry name" value="ASTACIN"/>
    <property type="match status" value="1"/>
</dbReference>
<feature type="binding site" evidence="10">
    <location>
        <position position="221"/>
    </location>
    <ligand>
        <name>Zn(2+)</name>
        <dbReference type="ChEBI" id="CHEBI:29105"/>
        <note>catalytic</note>
    </ligand>
</feature>
<evidence type="ECO:0000256" key="2">
    <source>
        <dbReference type="ARBA" id="ARBA00022525"/>
    </source>
</evidence>
<dbReference type="GO" id="GO:0005576">
    <property type="term" value="C:extracellular region"/>
    <property type="evidence" value="ECO:0007669"/>
    <property type="project" value="UniProtKB-SubCell"/>
</dbReference>
<dbReference type="InterPro" id="IPR024079">
    <property type="entry name" value="MetalloPept_cat_dom_sf"/>
</dbReference>
<feature type="domain" description="Peptidase M12A" evidence="12">
    <location>
        <begin position="127"/>
        <end position="318"/>
    </location>
</feature>
<feature type="binding site" evidence="10">
    <location>
        <position position="227"/>
    </location>
    <ligand>
        <name>Zn(2+)</name>
        <dbReference type="ChEBI" id="CHEBI:29105"/>
        <note>catalytic</note>
    </ligand>
</feature>
<dbReference type="InterPro" id="IPR034035">
    <property type="entry name" value="Astacin-like_dom"/>
</dbReference>
<keyword evidence="5 10" id="KW-0862">Zinc</keyword>
<proteinExistence type="predicted"/>
<dbReference type="OrthoDB" id="5806856at2759"/>
<keyword evidence="14" id="KW-1185">Reference proteome</keyword>
<dbReference type="PRINTS" id="PR00480">
    <property type="entry name" value="ASTACIN"/>
</dbReference>
<evidence type="ECO:0000256" key="1">
    <source>
        <dbReference type="ARBA" id="ARBA00004613"/>
    </source>
</evidence>
<dbReference type="GO" id="GO:0008270">
    <property type="term" value="F:zinc ion binding"/>
    <property type="evidence" value="ECO:0007669"/>
    <property type="project" value="UniProtKB-UniRule"/>
</dbReference>
<dbReference type="InterPro" id="IPR017050">
    <property type="entry name" value="Metallopeptidase_nem"/>
</dbReference>
<dbReference type="InterPro" id="IPR001506">
    <property type="entry name" value="Peptidase_M12A"/>
</dbReference>
<keyword evidence="6 10" id="KW-0482">Metalloprotease</keyword>
<comment type="caution">
    <text evidence="13">The sequence shown here is derived from an EMBL/GenBank/DDBJ whole genome shotgun (WGS) entry which is preliminary data.</text>
</comment>
<dbReference type="SMART" id="SM00235">
    <property type="entry name" value="ZnMc"/>
    <property type="match status" value="1"/>
</dbReference>
<sequence>MLGHNFCLICLSLLSLVCGAATLSSEGRSSLLKSLGGTSLENRRGRLLNLGTLFLKSRAGGTDQKGSVDSSLEQGVLDPVGELDIEQINQRAGISEYLFQNDINLSEEQLKKLERGATMSGSSRLKRQVGASALPWPNNEVFYFFDPSIDARKKTIVQKALNYIRARTCIDFTESATAENRIRVYSGDGCWSSIGMVGGPQDLSLGNGCDVVGITAHEFIHSLGTYHMQMRDDRDDYLQIDLTDVPPSYYGNFAKLPQGESINYNPYEYGSVMHYGAATFSTGANSLIPLDGQYLRTIGSRVVSFYDIKTINNHYSCHAKCGAGSAVCTNGGEPNPRNCAACNCPAGYGGALCNERPAGCGQALAATTKWQVKQFTFGNAVITTIRDDFVMCNHWITAPVGKQIQVRVTYIKNPQQCNNGCKTIFIEPKTKPDQRAVNPRICCTEMLNRVFTSSLNPTPIMSYNRFQTSTFTFHYRYI</sequence>
<dbReference type="Proteomes" id="UP000024635">
    <property type="component" value="Unassembled WGS sequence"/>
</dbReference>
<reference evidence="14" key="1">
    <citation type="journal article" date="2015" name="Nat. Genet.">
        <title>The genome and transcriptome of the zoonotic hookworm Ancylostoma ceylanicum identify infection-specific gene families.</title>
        <authorList>
            <person name="Schwarz E.M."/>
            <person name="Hu Y."/>
            <person name="Antoshechkin I."/>
            <person name="Miller M.M."/>
            <person name="Sternberg P.W."/>
            <person name="Aroian R.V."/>
        </authorList>
    </citation>
    <scope>NUCLEOTIDE SEQUENCE</scope>
    <source>
        <strain evidence="14">HY135</strain>
    </source>
</reference>
<evidence type="ECO:0000256" key="6">
    <source>
        <dbReference type="ARBA" id="ARBA00023049"/>
    </source>
</evidence>
<comment type="caution">
    <text evidence="10">Lacks conserved residue(s) required for the propagation of feature annotation.</text>
</comment>
<organism evidence="13 14">
    <name type="scientific">Ancylostoma ceylanicum</name>
    <dbReference type="NCBI Taxonomy" id="53326"/>
    <lineage>
        <taxon>Eukaryota</taxon>
        <taxon>Metazoa</taxon>
        <taxon>Ecdysozoa</taxon>
        <taxon>Nematoda</taxon>
        <taxon>Chromadorea</taxon>
        <taxon>Rhabditida</taxon>
        <taxon>Rhabditina</taxon>
        <taxon>Rhabditomorpha</taxon>
        <taxon>Strongyloidea</taxon>
        <taxon>Ancylostomatidae</taxon>
        <taxon>Ancylostomatinae</taxon>
        <taxon>Ancylostoma</taxon>
    </lineage>
</organism>
<dbReference type="Gene3D" id="3.40.390.10">
    <property type="entry name" value="Collagenase (Catalytic Domain)"/>
    <property type="match status" value="1"/>
</dbReference>
<dbReference type="PANTHER" id="PTHR10127">
    <property type="entry name" value="DISCOIDIN, CUB, EGF, LAMININ , AND ZINC METALLOPROTEASE DOMAIN CONTAINING"/>
    <property type="match status" value="1"/>
</dbReference>
<evidence type="ECO:0000256" key="3">
    <source>
        <dbReference type="ARBA" id="ARBA00022723"/>
    </source>
</evidence>
<accession>A0A016WXW2</accession>